<evidence type="ECO:0000256" key="1">
    <source>
        <dbReference type="ARBA" id="ARBA00022801"/>
    </source>
</evidence>
<feature type="transmembrane region" description="Helical" evidence="2">
    <location>
        <begin position="132"/>
        <end position="158"/>
    </location>
</feature>
<feature type="transmembrane region" description="Helical" evidence="2">
    <location>
        <begin position="170"/>
        <end position="190"/>
    </location>
</feature>
<feature type="transmembrane region" description="Helical" evidence="2">
    <location>
        <begin position="94"/>
        <end position="112"/>
    </location>
</feature>
<dbReference type="InterPro" id="IPR052016">
    <property type="entry name" value="Bact_Sigma-Reg"/>
</dbReference>
<dbReference type="InterPro" id="IPR001932">
    <property type="entry name" value="PPM-type_phosphatase-like_dom"/>
</dbReference>
<dbReference type="InterPro" id="IPR036457">
    <property type="entry name" value="PPM-type-like_dom_sf"/>
</dbReference>
<accession>A0A0E2BDK1</accession>
<dbReference type="Pfam" id="PF07228">
    <property type="entry name" value="SpoIIE"/>
    <property type="match status" value="1"/>
</dbReference>
<dbReference type="SMART" id="SM00331">
    <property type="entry name" value="PP2C_SIG"/>
    <property type="match status" value="1"/>
</dbReference>
<evidence type="ECO:0000313" key="5">
    <source>
        <dbReference type="Proteomes" id="UP000006329"/>
    </source>
</evidence>
<dbReference type="Pfam" id="PF16927">
    <property type="entry name" value="HisKA_7TM"/>
    <property type="match status" value="1"/>
</dbReference>
<evidence type="ECO:0000313" key="4">
    <source>
        <dbReference type="EMBL" id="EKO33428.1"/>
    </source>
</evidence>
<feature type="transmembrane region" description="Helical" evidence="2">
    <location>
        <begin position="6"/>
        <end position="23"/>
    </location>
</feature>
<dbReference type="GO" id="GO:0016791">
    <property type="term" value="F:phosphatase activity"/>
    <property type="evidence" value="ECO:0007669"/>
    <property type="project" value="TreeGrafter"/>
</dbReference>
<feature type="transmembrane region" description="Helical" evidence="2">
    <location>
        <begin position="196"/>
        <end position="217"/>
    </location>
</feature>
<keyword evidence="2" id="KW-0472">Membrane</keyword>
<keyword evidence="2" id="KW-1133">Transmembrane helix</keyword>
<dbReference type="EMBL" id="AHON02000051">
    <property type="protein sequence ID" value="EKO33428.1"/>
    <property type="molecule type" value="Genomic_DNA"/>
</dbReference>
<protein>
    <submittedName>
        <fullName evidence="4">Stage II sporulation protein E</fullName>
    </submittedName>
</protein>
<dbReference type="Proteomes" id="UP000006329">
    <property type="component" value="Unassembled WGS sequence"/>
</dbReference>
<evidence type="ECO:0000259" key="3">
    <source>
        <dbReference type="SMART" id="SM00331"/>
    </source>
</evidence>
<dbReference type="RefSeq" id="WP_004476090.1">
    <property type="nucleotide sequence ID" value="NZ_AHON02000051.1"/>
</dbReference>
<gene>
    <name evidence="4" type="ORF">LEP1GSC179_2548</name>
</gene>
<dbReference type="Gene3D" id="3.60.40.10">
    <property type="entry name" value="PPM-type phosphatase domain"/>
    <property type="match status" value="1"/>
</dbReference>
<feature type="transmembrane region" description="Helical" evidence="2">
    <location>
        <begin position="35"/>
        <end position="55"/>
    </location>
</feature>
<feature type="transmembrane region" description="Helical" evidence="2">
    <location>
        <begin position="67"/>
        <end position="87"/>
    </location>
</feature>
<organism evidence="4 5">
    <name type="scientific">Leptospira santarosai str. MOR084</name>
    <dbReference type="NCBI Taxonomy" id="1049984"/>
    <lineage>
        <taxon>Bacteria</taxon>
        <taxon>Pseudomonadati</taxon>
        <taxon>Spirochaetota</taxon>
        <taxon>Spirochaetia</taxon>
        <taxon>Leptospirales</taxon>
        <taxon>Leptospiraceae</taxon>
        <taxon>Leptospira</taxon>
    </lineage>
</organism>
<dbReference type="AlphaFoldDB" id="A0A0E2BDK1"/>
<comment type="caution">
    <text evidence="4">The sequence shown here is derived from an EMBL/GenBank/DDBJ whole genome shotgun (WGS) entry which is preliminary data.</text>
</comment>
<proteinExistence type="predicted"/>
<keyword evidence="5" id="KW-1185">Reference proteome</keyword>
<dbReference type="InterPro" id="IPR031621">
    <property type="entry name" value="HisKA_7TM"/>
</dbReference>
<dbReference type="PANTHER" id="PTHR43156">
    <property type="entry name" value="STAGE II SPORULATION PROTEIN E-RELATED"/>
    <property type="match status" value="1"/>
</dbReference>
<name>A0A0E2BDK1_9LEPT</name>
<sequence length="579" mass="66082">MNYYLFFPMAALLANTMFIAFVYARRTGNPITRSYLLYTIALDAWLFTYAFGWSFPPTPWMTWAFKILSITWLPVGALYLEFVFTFLNRKPGIFLWFFRIGTPISYLIILSTDWVIRGNIHYHWGNESEPGPLYFFVTLNFVALPALIGLGILTKSFFVSGKDQKKQTGLAILGSMFAIFLSFYSEIIQVDDQGRMLSMPLTPIGIVIQSFLIFIAITRYGFLRINVEGLAVDLFRDIHDGMILVKQDRSLFFMNESAIRILGISNTLPSHFYPSDFLKGYRESPDYLSKEYEPIFNADCRGVELTRSNIELTGKESGHLFILRDISEKIESREKIERFYSDFNKDLEMAKIAQTSAISTIFPESPKYKFYSHFQPFELVGGDFLRALKRSDGKLDVLFADVSGHGISSAMVAGMLSISFQLVIETNPTPKQALEKIQTLLLNAVLNHHVSAIYFSFDPNTKILEYSYAGHHPILIFREGEIIPLRGAGRILLITPETELNNYTFQLKKGDILFLYSDCLFEVRNPEGEILGYENFMLKMYEIPTYTPVNILKTSIGQALTFGNGKLTDDLAILILEIL</sequence>
<evidence type="ECO:0000256" key="2">
    <source>
        <dbReference type="SAM" id="Phobius"/>
    </source>
</evidence>
<reference evidence="4" key="1">
    <citation type="submission" date="2012-10" db="EMBL/GenBank/DDBJ databases">
        <authorList>
            <person name="Harkins D.M."/>
            <person name="Durkin A.S."/>
            <person name="Brinkac L.M."/>
            <person name="Haft D.H."/>
            <person name="Selengut J.D."/>
            <person name="Sanka R."/>
            <person name="DePew J."/>
            <person name="Purushe J."/>
            <person name="Matthias M.A."/>
            <person name="Vinetz J.M."/>
            <person name="Sutton G.G."/>
            <person name="Nierman W.C."/>
            <person name="Fouts D.E."/>
        </authorList>
    </citation>
    <scope>NUCLEOTIDE SEQUENCE [LARGE SCALE GENOMIC DNA]</scope>
    <source>
        <strain evidence="4">MOR084</strain>
    </source>
</reference>
<keyword evidence="1" id="KW-0378">Hydrolase</keyword>
<dbReference type="PANTHER" id="PTHR43156:SF2">
    <property type="entry name" value="STAGE II SPORULATION PROTEIN E"/>
    <property type="match status" value="1"/>
</dbReference>
<feature type="domain" description="PPM-type phosphatase" evidence="3">
    <location>
        <begin position="365"/>
        <end position="578"/>
    </location>
</feature>
<keyword evidence="2" id="KW-0812">Transmembrane</keyword>